<reference evidence="2" key="1">
    <citation type="submission" date="2014-09" db="EMBL/GenBank/DDBJ databases">
        <authorList>
            <person name="Sharma Rahul"/>
            <person name="Thines Marco"/>
        </authorList>
    </citation>
    <scope>NUCLEOTIDE SEQUENCE [LARGE SCALE GENOMIC DNA]</scope>
</reference>
<name>A0A0N7L5I6_PLAHL</name>
<accession>A0A0N7L5I6</accession>
<protein>
    <submittedName>
        <fullName evidence="1">Uncharacterized protein</fullName>
    </submittedName>
</protein>
<dbReference type="AlphaFoldDB" id="A0A0N7L5I6"/>
<proteinExistence type="predicted"/>
<organism evidence="1 2">
    <name type="scientific">Plasmopara halstedii</name>
    <name type="common">Downy mildew of sunflower</name>
    <dbReference type="NCBI Taxonomy" id="4781"/>
    <lineage>
        <taxon>Eukaryota</taxon>
        <taxon>Sar</taxon>
        <taxon>Stramenopiles</taxon>
        <taxon>Oomycota</taxon>
        <taxon>Peronosporomycetes</taxon>
        <taxon>Peronosporales</taxon>
        <taxon>Peronosporaceae</taxon>
        <taxon>Plasmopara</taxon>
    </lineage>
</organism>
<dbReference type="EMBL" id="CCYD01000553">
    <property type="protein sequence ID" value="CEG41579.1"/>
    <property type="molecule type" value="Genomic_DNA"/>
</dbReference>
<dbReference type="RefSeq" id="XP_024577948.1">
    <property type="nucleotide sequence ID" value="XM_024727364.1"/>
</dbReference>
<dbReference type="GeneID" id="36406971"/>
<keyword evidence="2" id="KW-1185">Reference proteome</keyword>
<evidence type="ECO:0000313" key="1">
    <source>
        <dbReference type="EMBL" id="CEG41579.1"/>
    </source>
</evidence>
<dbReference type="Proteomes" id="UP000054928">
    <property type="component" value="Unassembled WGS sequence"/>
</dbReference>
<sequence>MSPACRPPPMIANCIYIYQYFLRIHSARDVDADSLRFCTVQITSLRCCFFWDKTLLTSAFTRHMIAQVFAGQTIGVRYFSRGFADGGERKIQLFGTTTDITSASVMDLLSVNG</sequence>
<evidence type="ECO:0000313" key="2">
    <source>
        <dbReference type="Proteomes" id="UP000054928"/>
    </source>
</evidence>